<keyword evidence="3 5" id="KW-0175">Coiled coil</keyword>
<evidence type="ECO:0000256" key="4">
    <source>
        <dbReference type="ARBA" id="ARBA00023242"/>
    </source>
</evidence>
<dbReference type="AlphaFoldDB" id="A0A1I8MP79"/>
<evidence type="ECO:0000256" key="2">
    <source>
        <dbReference type="ARBA" id="ARBA00006482"/>
    </source>
</evidence>
<feature type="region of interest" description="Disordered" evidence="6">
    <location>
        <begin position="180"/>
        <end position="203"/>
    </location>
</feature>
<dbReference type="STRING" id="7370.A0A1I8MP79"/>
<dbReference type="GO" id="GO:0006406">
    <property type="term" value="P:mRNA export from nucleus"/>
    <property type="evidence" value="ECO:0007669"/>
    <property type="project" value="TreeGrafter"/>
</dbReference>
<evidence type="ECO:0000256" key="5">
    <source>
        <dbReference type="SAM" id="Coils"/>
    </source>
</evidence>
<reference evidence="7" key="1">
    <citation type="submission" date="2020-05" db="UniProtKB">
        <authorList>
            <consortium name="EnsemblMetazoa"/>
        </authorList>
    </citation>
    <scope>IDENTIFICATION</scope>
    <source>
        <strain evidence="7">Aabys</strain>
    </source>
</reference>
<dbReference type="Pfam" id="PF05615">
    <property type="entry name" value="THOC7"/>
    <property type="match status" value="1"/>
</dbReference>
<dbReference type="PANTHER" id="PTHR23405">
    <property type="entry name" value="MAINTENANCE OF KILLER 16 MAK16 PROTEIN-RELATED"/>
    <property type="match status" value="1"/>
</dbReference>
<evidence type="ECO:0000256" key="1">
    <source>
        <dbReference type="ARBA" id="ARBA00004123"/>
    </source>
</evidence>
<evidence type="ECO:0000313" key="9">
    <source>
        <dbReference type="RefSeq" id="XP_005180059.1"/>
    </source>
</evidence>
<protein>
    <submittedName>
        <fullName evidence="9">THO complex protein 7</fullName>
    </submittedName>
</protein>
<sequence length="289" mass="33342">MTDEEIIKKRLLIDGDGTGDDRRLNMLLKQFLKWMYSKNDSPENNQIIYDRLMAQLAQCQFAAAKTERTSQMIDKELENYQQLSQTIEKNIEAAKQEIEESKKELVTAKQIRKNKMEYDQLAKVIKQQPDRKETQKHIESLQKELAELNEKKMKLERKFEKRQKDFSVLMYAVRELEAQLAEDSSSDEETSKSDDEEIVGSGSNKSNVINLTLLDGLSDDEVESGSQSGKTGRRRGFMERDIVEKIEIKDDDDAKSIKELMSIDEDVVLELSIDKDDNDVKMDDVVLSS</sequence>
<evidence type="ECO:0000256" key="3">
    <source>
        <dbReference type="ARBA" id="ARBA00023054"/>
    </source>
</evidence>
<dbReference type="GO" id="GO:0000445">
    <property type="term" value="C:THO complex part of transcription export complex"/>
    <property type="evidence" value="ECO:0007669"/>
    <property type="project" value="InterPro"/>
</dbReference>
<dbReference type="PANTHER" id="PTHR23405:SF5">
    <property type="entry name" value="THO COMPLEX SUBUNIT 7 HOMOLOG"/>
    <property type="match status" value="1"/>
</dbReference>
<comment type="subcellular location">
    <subcellularLocation>
        <location evidence="1">Nucleus</location>
    </subcellularLocation>
</comment>
<gene>
    <name evidence="7" type="primary">101890417</name>
    <name evidence="9" type="synonym">LOC101890417</name>
</gene>
<accession>A0A1I8MP79</accession>
<dbReference type="KEGG" id="mde:101890417"/>
<name>A0A1I8MP79_MUSDO</name>
<dbReference type="VEuPathDB" id="VectorBase:MDOMA2_001825"/>
<evidence type="ECO:0000313" key="7">
    <source>
        <dbReference type="EnsemblMetazoa" id="MDOA007040-PA"/>
    </source>
</evidence>
<evidence type="ECO:0000256" key="6">
    <source>
        <dbReference type="SAM" id="MobiDB-lite"/>
    </source>
</evidence>
<reference evidence="9" key="2">
    <citation type="submission" date="2025-04" db="UniProtKB">
        <authorList>
            <consortium name="RefSeq"/>
        </authorList>
    </citation>
    <scope>IDENTIFICATION</scope>
    <source>
        <strain evidence="9">Aabys</strain>
    </source>
</reference>
<feature type="compositionally biased region" description="Acidic residues" evidence="6">
    <location>
        <begin position="184"/>
        <end position="198"/>
    </location>
</feature>
<feature type="coiled-coil region" evidence="5">
    <location>
        <begin position="77"/>
        <end position="165"/>
    </location>
</feature>
<evidence type="ECO:0000313" key="8">
    <source>
        <dbReference type="Proteomes" id="UP001652621"/>
    </source>
</evidence>
<dbReference type="VEuPathDB" id="VectorBase:MDOA007040"/>
<dbReference type="GO" id="GO:0006397">
    <property type="term" value="P:mRNA processing"/>
    <property type="evidence" value="ECO:0007669"/>
    <property type="project" value="InterPro"/>
</dbReference>
<dbReference type="EnsemblMetazoa" id="MDOA007040-RA">
    <property type="protein sequence ID" value="MDOA007040-PA"/>
    <property type="gene ID" value="MDOA007040"/>
</dbReference>
<proteinExistence type="inferred from homology"/>
<keyword evidence="8" id="KW-1185">Reference proteome</keyword>
<organism evidence="7">
    <name type="scientific">Musca domestica</name>
    <name type="common">House fly</name>
    <dbReference type="NCBI Taxonomy" id="7370"/>
    <lineage>
        <taxon>Eukaryota</taxon>
        <taxon>Metazoa</taxon>
        <taxon>Ecdysozoa</taxon>
        <taxon>Arthropoda</taxon>
        <taxon>Hexapoda</taxon>
        <taxon>Insecta</taxon>
        <taxon>Pterygota</taxon>
        <taxon>Neoptera</taxon>
        <taxon>Endopterygota</taxon>
        <taxon>Diptera</taxon>
        <taxon>Brachycera</taxon>
        <taxon>Muscomorpha</taxon>
        <taxon>Muscoidea</taxon>
        <taxon>Muscidae</taxon>
        <taxon>Musca</taxon>
    </lineage>
</organism>
<dbReference type="InterPro" id="IPR008501">
    <property type="entry name" value="THOC7/Mft1"/>
</dbReference>
<keyword evidence="4" id="KW-0539">Nucleus</keyword>
<dbReference type="Proteomes" id="UP001652621">
    <property type="component" value="Unplaced"/>
</dbReference>
<dbReference type="RefSeq" id="XP_005180059.1">
    <property type="nucleotide sequence ID" value="XM_005180002.2"/>
</dbReference>
<dbReference type="OrthoDB" id="205166at2759"/>
<dbReference type="eggNOG" id="KOG3215">
    <property type="taxonomic scope" value="Eukaryota"/>
</dbReference>
<comment type="similarity">
    <text evidence="2">Belongs to the THOC7 family.</text>
</comment>